<organism evidence="2 3">
    <name type="scientific">Leptomonas seymouri</name>
    <dbReference type="NCBI Taxonomy" id="5684"/>
    <lineage>
        <taxon>Eukaryota</taxon>
        <taxon>Discoba</taxon>
        <taxon>Euglenozoa</taxon>
        <taxon>Kinetoplastea</taxon>
        <taxon>Metakinetoplastina</taxon>
        <taxon>Trypanosomatida</taxon>
        <taxon>Trypanosomatidae</taxon>
        <taxon>Leishmaniinae</taxon>
        <taxon>Leptomonas</taxon>
    </lineage>
</organism>
<protein>
    <submittedName>
        <fullName evidence="2">Uncharacterized protein</fullName>
    </submittedName>
</protein>
<feature type="compositionally biased region" description="Low complexity" evidence="1">
    <location>
        <begin position="350"/>
        <end position="367"/>
    </location>
</feature>
<keyword evidence="3" id="KW-1185">Reference proteome</keyword>
<sequence length="393" mass="41967">MFAGIYEEEDTTARPFEVAVGESEHVKQPAGPCVLVPDSDNDDSLGLPPPSTASNAATTPVPRVFSKRLAKCAAGLLQQHRNASSTAAREQCMRQLRRLGGAYRPLGQGQTPTVWVCYAQLNARAILETEAYFGGQLSDRVASPHVSRRNGSLSATTKHVVQLSTGAAAHGQPCGVRSPLPSAVPQTAGRDDFALSRGEQLALSLLSMEDGDGVETTHQPMLTCVLRKDAHGELQRVCIPSPAPNPNTGHVISGSPASPHTMTPLHRCWAYDDEENGLSSVHTSPSAAHSTESPGAVSSQRKRCRAAEDTVAAKSVLLRFPGAARRLSFGDDRSCSSSRATERDPEGEVSVKSCSVVPPNSSNPKSLSATVIEHQNHRVQWSLLRQQSLFSPF</sequence>
<feature type="region of interest" description="Disordered" evidence="1">
    <location>
        <begin position="329"/>
        <end position="367"/>
    </location>
</feature>
<feature type="compositionally biased region" description="Polar residues" evidence="1">
    <location>
        <begin position="277"/>
        <end position="299"/>
    </location>
</feature>
<proteinExistence type="predicted"/>
<feature type="region of interest" description="Disordered" evidence="1">
    <location>
        <begin position="277"/>
        <end position="303"/>
    </location>
</feature>
<dbReference type="OMA" id="AFFEGHM"/>
<evidence type="ECO:0000313" key="2">
    <source>
        <dbReference type="EMBL" id="KPI85376.1"/>
    </source>
</evidence>
<dbReference type="Proteomes" id="UP000038009">
    <property type="component" value="Unassembled WGS sequence"/>
</dbReference>
<evidence type="ECO:0000256" key="1">
    <source>
        <dbReference type="SAM" id="MobiDB-lite"/>
    </source>
</evidence>
<accession>A0A0N0P4J6</accession>
<comment type="caution">
    <text evidence="2">The sequence shown here is derived from an EMBL/GenBank/DDBJ whole genome shotgun (WGS) entry which is preliminary data.</text>
</comment>
<feature type="region of interest" description="Disordered" evidence="1">
    <location>
        <begin position="35"/>
        <end position="59"/>
    </location>
</feature>
<evidence type="ECO:0000313" key="3">
    <source>
        <dbReference type="Proteomes" id="UP000038009"/>
    </source>
</evidence>
<dbReference type="VEuPathDB" id="TriTrypDB:Lsey_0191_0080"/>
<name>A0A0N0P4J6_LEPSE</name>
<dbReference type="AlphaFoldDB" id="A0A0N0P4J6"/>
<dbReference type="OrthoDB" id="272917at2759"/>
<dbReference type="EMBL" id="LJSK01000191">
    <property type="protein sequence ID" value="KPI85376.1"/>
    <property type="molecule type" value="Genomic_DNA"/>
</dbReference>
<feature type="compositionally biased region" description="Basic and acidic residues" evidence="1">
    <location>
        <begin position="329"/>
        <end position="346"/>
    </location>
</feature>
<reference evidence="2 3" key="1">
    <citation type="journal article" date="2015" name="PLoS Pathog.">
        <title>Leptomonas seymouri: Adaptations to the Dixenous Life Cycle Analyzed by Genome Sequencing, Transcriptome Profiling and Co-infection with Leishmania donovani.</title>
        <authorList>
            <person name="Kraeva N."/>
            <person name="Butenko A."/>
            <person name="Hlavacova J."/>
            <person name="Kostygov A."/>
            <person name="Myskova J."/>
            <person name="Grybchuk D."/>
            <person name="Lestinova T."/>
            <person name="Votypka J."/>
            <person name="Volf P."/>
            <person name="Opperdoes F."/>
            <person name="Flegontov P."/>
            <person name="Lukes J."/>
            <person name="Yurchenko V."/>
        </authorList>
    </citation>
    <scope>NUCLEOTIDE SEQUENCE [LARGE SCALE GENOMIC DNA]</scope>
    <source>
        <strain evidence="2 3">ATCC 30220</strain>
    </source>
</reference>
<gene>
    <name evidence="2" type="ORF">ABL78_5557</name>
</gene>